<reference evidence="1 2" key="1">
    <citation type="submission" date="2020-06" db="EMBL/GenBank/DDBJ databases">
        <authorList>
            <person name="Li R."/>
            <person name="Bekaert M."/>
        </authorList>
    </citation>
    <scope>NUCLEOTIDE SEQUENCE [LARGE SCALE GENOMIC DNA]</scope>
    <source>
        <strain evidence="2">wild</strain>
    </source>
</reference>
<protein>
    <submittedName>
        <fullName evidence="1">Uncharacterized protein</fullName>
    </submittedName>
</protein>
<dbReference type="AlphaFoldDB" id="A0A6J8B3B4"/>
<dbReference type="Proteomes" id="UP000507470">
    <property type="component" value="Unassembled WGS sequence"/>
</dbReference>
<dbReference type="EMBL" id="CACVKT020002487">
    <property type="protein sequence ID" value="CAC5378066.1"/>
    <property type="molecule type" value="Genomic_DNA"/>
</dbReference>
<gene>
    <name evidence="1" type="ORF">MCOR_14313</name>
</gene>
<evidence type="ECO:0000313" key="1">
    <source>
        <dbReference type="EMBL" id="CAC5378066.1"/>
    </source>
</evidence>
<evidence type="ECO:0000313" key="2">
    <source>
        <dbReference type="Proteomes" id="UP000507470"/>
    </source>
</evidence>
<keyword evidence="2" id="KW-1185">Reference proteome</keyword>
<sequence length="208" mass="23666">MCLAEITLFNRRSGEAERMILVDFKKALQGGAIDQMIMSTLSVFEQKLCDNGSFWHNHFKTLAEPIQNSTYDSKHQKLCDVDYQAIKYLCNQASPRIVIKSELIEAIKSINTGKSEDIFGLSIEHILNAGDDFTDYLLYLVNIIIHDKLIPEIIKLGLLSPIFKNKGSKNDSKNYRGIVVLPILFKLQLCLHIFISIEALIRSTHDNH</sequence>
<accession>A0A6J8B3B4</accession>
<organism evidence="1 2">
    <name type="scientific">Mytilus coruscus</name>
    <name type="common">Sea mussel</name>
    <dbReference type="NCBI Taxonomy" id="42192"/>
    <lineage>
        <taxon>Eukaryota</taxon>
        <taxon>Metazoa</taxon>
        <taxon>Spiralia</taxon>
        <taxon>Lophotrochozoa</taxon>
        <taxon>Mollusca</taxon>
        <taxon>Bivalvia</taxon>
        <taxon>Autobranchia</taxon>
        <taxon>Pteriomorphia</taxon>
        <taxon>Mytilida</taxon>
        <taxon>Mytiloidea</taxon>
        <taxon>Mytilidae</taxon>
        <taxon>Mytilinae</taxon>
        <taxon>Mytilus</taxon>
    </lineage>
</organism>
<name>A0A6J8B3B4_MYTCO</name>
<proteinExistence type="predicted"/>